<protein>
    <recommendedName>
        <fullName evidence="6">Mid2 domain-containing protein</fullName>
    </recommendedName>
</protein>
<proteinExistence type="predicted"/>
<evidence type="ECO:0000256" key="2">
    <source>
        <dbReference type="SAM" id="Phobius"/>
    </source>
</evidence>
<organism evidence="4 5">
    <name type="scientific">Thelonectria olida</name>
    <dbReference type="NCBI Taxonomy" id="1576542"/>
    <lineage>
        <taxon>Eukaryota</taxon>
        <taxon>Fungi</taxon>
        <taxon>Dikarya</taxon>
        <taxon>Ascomycota</taxon>
        <taxon>Pezizomycotina</taxon>
        <taxon>Sordariomycetes</taxon>
        <taxon>Hypocreomycetidae</taxon>
        <taxon>Hypocreales</taxon>
        <taxon>Nectriaceae</taxon>
        <taxon>Thelonectria</taxon>
    </lineage>
</organism>
<keyword evidence="2" id="KW-0812">Transmembrane</keyword>
<feature type="compositionally biased region" description="Polar residues" evidence="1">
    <location>
        <begin position="147"/>
        <end position="165"/>
    </location>
</feature>
<evidence type="ECO:0008006" key="6">
    <source>
        <dbReference type="Google" id="ProtNLM"/>
    </source>
</evidence>
<evidence type="ECO:0000256" key="1">
    <source>
        <dbReference type="SAM" id="MobiDB-lite"/>
    </source>
</evidence>
<evidence type="ECO:0000313" key="4">
    <source>
        <dbReference type="EMBL" id="KAH6899608.1"/>
    </source>
</evidence>
<accession>A0A9P8WHK7</accession>
<sequence>MRRSRIMGAMAYMLLGKVVAQAPRTLSPELGNAQPGPPELGLRRRQLDNDFTSGTLTITIAPDETPVAFNTDVCDDACISNRYNARCTSSTHRSSGSAPVGAIVGGVVGGLAVIALTVLGVIGILFLRRRKRNETAPSGPDPGLAPQSHNQSTMPDPMNTMASPT</sequence>
<reference evidence="4 5" key="1">
    <citation type="journal article" date="2021" name="Nat. Commun.">
        <title>Genetic determinants of endophytism in the Arabidopsis root mycobiome.</title>
        <authorList>
            <person name="Mesny F."/>
            <person name="Miyauchi S."/>
            <person name="Thiergart T."/>
            <person name="Pickel B."/>
            <person name="Atanasova L."/>
            <person name="Karlsson M."/>
            <person name="Huettel B."/>
            <person name="Barry K.W."/>
            <person name="Haridas S."/>
            <person name="Chen C."/>
            <person name="Bauer D."/>
            <person name="Andreopoulos W."/>
            <person name="Pangilinan J."/>
            <person name="LaButti K."/>
            <person name="Riley R."/>
            <person name="Lipzen A."/>
            <person name="Clum A."/>
            <person name="Drula E."/>
            <person name="Henrissat B."/>
            <person name="Kohler A."/>
            <person name="Grigoriev I.V."/>
            <person name="Martin F.M."/>
            <person name="Hacquard S."/>
        </authorList>
    </citation>
    <scope>NUCLEOTIDE SEQUENCE [LARGE SCALE GENOMIC DNA]</scope>
    <source>
        <strain evidence="4 5">MPI-CAGE-CH-0241</strain>
    </source>
</reference>
<keyword evidence="2" id="KW-1133">Transmembrane helix</keyword>
<dbReference type="OrthoDB" id="5039529at2759"/>
<feature type="transmembrane region" description="Helical" evidence="2">
    <location>
        <begin position="100"/>
        <end position="127"/>
    </location>
</feature>
<evidence type="ECO:0000313" key="5">
    <source>
        <dbReference type="Proteomes" id="UP000777438"/>
    </source>
</evidence>
<feature type="signal peptide" evidence="3">
    <location>
        <begin position="1"/>
        <end position="20"/>
    </location>
</feature>
<evidence type="ECO:0000256" key="3">
    <source>
        <dbReference type="SAM" id="SignalP"/>
    </source>
</evidence>
<feature type="region of interest" description="Disordered" evidence="1">
    <location>
        <begin position="134"/>
        <end position="165"/>
    </location>
</feature>
<dbReference type="Proteomes" id="UP000777438">
    <property type="component" value="Unassembled WGS sequence"/>
</dbReference>
<name>A0A9P8WHK7_9HYPO</name>
<comment type="caution">
    <text evidence="4">The sequence shown here is derived from an EMBL/GenBank/DDBJ whole genome shotgun (WGS) entry which is preliminary data.</text>
</comment>
<dbReference type="AlphaFoldDB" id="A0A9P8WHK7"/>
<keyword evidence="2" id="KW-0472">Membrane</keyword>
<feature type="chain" id="PRO_5040379459" description="Mid2 domain-containing protein" evidence="3">
    <location>
        <begin position="21"/>
        <end position="165"/>
    </location>
</feature>
<gene>
    <name evidence="4" type="ORF">B0T10DRAFT_541982</name>
</gene>
<keyword evidence="5" id="KW-1185">Reference proteome</keyword>
<keyword evidence="3" id="KW-0732">Signal</keyword>
<dbReference type="EMBL" id="JAGPYM010000001">
    <property type="protein sequence ID" value="KAH6899608.1"/>
    <property type="molecule type" value="Genomic_DNA"/>
</dbReference>